<reference evidence="1" key="1">
    <citation type="submission" date="2022-09" db="EMBL/GenBank/DDBJ databases">
        <title>Complete genome sequence of Rossellomorea vietnamensis strain RL-WG62, a newly isolated PGPR with the potential for plant salinity stress alleviation.</title>
        <authorList>
            <person name="Ren L."/>
            <person name="Wang G."/>
            <person name="Hu H."/>
        </authorList>
    </citation>
    <scope>NUCLEOTIDE SEQUENCE</scope>
    <source>
        <strain evidence="1">RL-WG62</strain>
    </source>
</reference>
<dbReference type="Proteomes" id="UP001064027">
    <property type="component" value="Chromosome"/>
</dbReference>
<proteinExistence type="predicted"/>
<evidence type="ECO:0000313" key="2">
    <source>
        <dbReference type="Proteomes" id="UP001064027"/>
    </source>
</evidence>
<dbReference type="EMBL" id="CP104558">
    <property type="protein sequence ID" value="UXH46229.1"/>
    <property type="molecule type" value="Genomic_DNA"/>
</dbReference>
<keyword evidence="2" id="KW-1185">Reference proteome</keyword>
<evidence type="ECO:0000313" key="1">
    <source>
        <dbReference type="EMBL" id="UXH46229.1"/>
    </source>
</evidence>
<organism evidence="1 2">
    <name type="scientific">Rossellomorea vietnamensis</name>
    <dbReference type="NCBI Taxonomy" id="218284"/>
    <lineage>
        <taxon>Bacteria</taxon>
        <taxon>Bacillati</taxon>
        <taxon>Bacillota</taxon>
        <taxon>Bacilli</taxon>
        <taxon>Bacillales</taxon>
        <taxon>Bacillaceae</taxon>
        <taxon>Rossellomorea</taxon>
    </lineage>
</organism>
<protein>
    <submittedName>
        <fullName evidence="1">Uncharacterized protein</fullName>
    </submittedName>
</protein>
<sequence>MRMTKLDLMSCLLSRDHHSFKKFYQDYETFMFRTGYRVTGCRKATEQMILMVVRNIWDQPSVISRSSDRYLSVILQKLMVDYKRNQLLMEE</sequence>
<accession>A0ACD4CC20</accession>
<gene>
    <name evidence="1" type="ORF">N5C46_09355</name>
</gene>
<name>A0ACD4CC20_9BACI</name>